<keyword evidence="6 8" id="KW-0411">Iron-sulfur</keyword>
<dbReference type="SUPFAM" id="SSF54862">
    <property type="entry name" value="4Fe-4S ferredoxins"/>
    <property type="match status" value="1"/>
</dbReference>
<gene>
    <name evidence="10" type="ORF">FHS42_000256</name>
</gene>
<accession>A0A7W9Q4V0</accession>
<keyword evidence="7" id="KW-0003">3Fe-4S</keyword>
<evidence type="ECO:0000313" key="10">
    <source>
        <dbReference type="EMBL" id="MBB5933238.1"/>
    </source>
</evidence>
<evidence type="ECO:0000256" key="3">
    <source>
        <dbReference type="ARBA" id="ARBA00022723"/>
    </source>
</evidence>
<dbReference type="InterPro" id="IPR001080">
    <property type="entry name" value="3Fe4S_ferredoxin"/>
</dbReference>
<dbReference type="AlphaFoldDB" id="A0A7W9Q4V0"/>
<evidence type="ECO:0000313" key="11">
    <source>
        <dbReference type="Proteomes" id="UP000588098"/>
    </source>
</evidence>
<evidence type="ECO:0000259" key="9">
    <source>
        <dbReference type="PROSITE" id="PS51379"/>
    </source>
</evidence>
<keyword evidence="5 8" id="KW-0408">Iron</keyword>
<keyword evidence="11" id="KW-1185">Reference proteome</keyword>
<sequence>MTERWHIEVDQDACIGSGMCVGSAPDAFRRGVVGAAEPIAAETDPSDPVLDAAESCPVEAITIRSRASGELIFPPVD</sequence>
<evidence type="ECO:0000256" key="5">
    <source>
        <dbReference type="ARBA" id="ARBA00023004"/>
    </source>
</evidence>
<dbReference type="PANTHER" id="PTHR36923:SF3">
    <property type="entry name" value="FERREDOXIN"/>
    <property type="match status" value="1"/>
</dbReference>
<feature type="domain" description="4Fe-4S ferredoxin-type" evidence="9">
    <location>
        <begin position="5"/>
        <end position="33"/>
    </location>
</feature>
<protein>
    <recommendedName>
        <fullName evidence="8">Ferredoxin</fullName>
    </recommendedName>
</protein>
<keyword evidence="2 8" id="KW-0813">Transport</keyword>
<evidence type="ECO:0000256" key="2">
    <source>
        <dbReference type="ARBA" id="ARBA00022448"/>
    </source>
</evidence>
<dbReference type="PANTHER" id="PTHR36923">
    <property type="entry name" value="FERREDOXIN"/>
    <property type="match status" value="1"/>
</dbReference>
<dbReference type="GO" id="GO:0051538">
    <property type="term" value="F:3 iron, 4 sulfur cluster binding"/>
    <property type="evidence" value="ECO:0007669"/>
    <property type="project" value="UniProtKB-KW"/>
</dbReference>
<dbReference type="PROSITE" id="PS51379">
    <property type="entry name" value="4FE4S_FER_2"/>
    <property type="match status" value="1"/>
</dbReference>
<keyword evidence="3 8" id="KW-0479">Metal-binding</keyword>
<dbReference type="InterPro" id="IPR017896">
    <property type="entry name" value="4Fe4S_Fe-S-bd"/>
</dbReference>
<dbReference type="RefSeq" id="WP_184568596.1">
    <property type="nucleotide sequence ID" value="NZ_JACHJL010000001.1"/>
</dbReference>
<evidence type="ECO:0000256" key="1">
    <source>
        <dbReference type="ARBA" id="ARBA00001927"/>
    </source>
</evidence>
<name>A0A7W9Q4V0_9ACTN</name>
<dbReference type="PRINTS" id="PR00352">
    <property type="entry name" value="3FE4SFRDOXIN"/>
</dbReference>
<evidence type="ECO:0000256" key="7">
    <source>
        <dbReference type="ARBA" id="ARBA00023291"/>
    </source>
</evidence>
<evidence type="ECO:0000256" key="6">
    <source>
        <dbReference type="ARBA" id="ARBA00023014"/>
    </source>
</evidence>
<reference evidence="10 11" key="1">
    <citation type="submission" date="2020-08" db="EMBL/GenBank/DDBJ databases">
        <title>Genomic Encyclopedia of Type Strains, Phase III (KMG-III): the genomes of soil and plant-associated and newly described type strains.</title>
        <authorList>
            <person name="Whitman W."/>
        </authorList>
    </citation>
    <scope>NUCLEOTIDE SEQUENCE [LARGE SCALE GENOMIC DNA]</scope>
    <source>
        <strain evidence="10 11">CECT 8305</strain>
    </source>
</reference>
<comment type="cofactor">
    <cofactor evidence="1">
        <name>[3Fe-4S] cluster</name>
        <dbReference type="ChEBI" id="CHEBI:21137"/>
    </cofactor>
</comment>
<dbReference type="Pfam" id="PF13370">
    <property type="entry name" value="Fer4_13"/>
    <property type="match status" value="1"/>
</dbReference>
<dbReference type="EMBL" id="JACHJL010000001">
    <property type="protein sequence ID" value="MBB5933238.1"/>
    <property type="molecule type" value="Genomic_DNA"/>
</dbReference>
<organism evidence="10 11">
    <name type="scientific">Streptomyces zagrosensis</name>
    <dbReference type="NCBI Taxonomy" id="1042984"/>
    <lineage>
        <taxon>Bacteria</taxon>
        <taxon>Bacillati</taxon>
        <taxon>Actinomycetota</taxon>
        <taxon>Actinomycetes</taxon>
        <taxon>Kitasatosporales</taxon>
        <taxon>Streptomycetaceae</taxon>
        <taxon>Streptomyces</taxon>
    </lineage>
</organism>
<evidence type="ECO:0000256" key="4">
    <source>
        <dbReference type="ARBA" id="ARBA00022982"/>
    </source>
</evidence>
<dbReference type="Gene3D" id="3.30.70.20">
    <property type="match status" value="1"/>
</dbReference>
<dbReference type="GO" id="GO:0005506">
    <property type="term" value="F:iron ion binding"/>
    <property type="evidence" value="ECO:0007669"/>
    <property type="project" value="UniProtKB-UniRule"/>
</dbReference>
<dbReference type="GO" id="GO:0009055">
    <property type="term" value="F:electron transfer activity"/>
    <property type="evidence" value="ECO:0007669"/>
    <property type="project" value="UniProtKB-UniRule"/>
</dbReference>
<comment type="caution">
    <text evidence="10">The sequence shown here is derived from an EMBL/GenBank/DDBJ whole genome shotgun (WGS) entry which is preliminary data.</text>
</comment>
<proteinExistence type="predicted"/>
<comment type="function">
    <text evidence="8">Ferredoxins are iron-sulfur proteins that transfer electrons in a wide variety of metabolic reactions.</text>
</comment>
<dbReference type="InterPro" id="IPR051269">
    <property type="entry name" value="Fe-S_cluster_ET"/>
</dbReference>
<dbReference type="Proteomes" id="UP000588098">
    <property type="component" value="Unassembled WGS sequence"/>
</dbReference>
<evidence type="ECO:0000256" key="8">
    <source>
        <dbReference type="RuleBase" id="RU368020"/>
    </source>
</evidence>
<keyword evidence="4 8" id="KW-0249">Electron transport</keyword>